<feature type="coiled-coil region" evidence="1">
    <location>
        <begin position="237"/>
        <end position="292"/>
    </location>
</feature>
<organism evidence="3 4">
    <name type="scientific">Iris pallida</name>
    <name type="common">Sweet iris</name>
    <dbReference type="NCBI Taxonomy" id="29817"/>
    <lineage>
        <taxon>Eukaryota</taxon>
        <taxon>Viridiplantae</taxon>
        <taxon>Streptophyta</taxon>
        <taxon>Embryophyta</taxon>
        <taxon>Tracheophyta</taxon>
        <taxon>Spermatophyta</taxon>
        <taxon>Magnoliopsida</taxon>
        <taxon>Liliopsida</taxon>
        <taxon>Asparagales</taxon>
        <taxon>Iridaceae</taxon>
        <taxon>Iridoideae</taxon>
        <taxon>Irideae</taxon>
        <taxon>Iris</taxon>
    </lineage>
</organism>
<feature type="compositionally biased region" description="Basic and acidic residues" evidence="2">
    <location>
        <begin position="56"/>
        <end position="73"/>
    </location>
</feature>
<evidence type="ECO:0000313" key="3">
    <source>
        <dbReference type="EMBL" id="KAJ6830148.1"/>
    </source>
</evidence>
<proteinExistence type="predicted"/>
<dbReference type="AlphaFoldDB" id="A0AAX6GPI0"/>
<evidence type="ECO:0000256" key="2">
    <source>
        <dbReference type="SAM" id="MobiDB-lite"/>
    </source>
</evidence>
<evidence type="ECO:0000256" key="1">
    <source>
        <dbReference type="SAM" id="Coils"/>
    </source>
</evidence>
<keyword evidence="1" id="KW-0175">Coiled coil</keyword>
<gene>
    <name evidence="3" type="ORF">M6B38_125660</name>
</gene>
<evidence type="ECO:0000313" key="4">
    <source>
        <dbReference type="Proteomes" id="UP001140949"/>
    </source>
</evidence>
<dbReference type="Proteomes" id="UP001140949">
    <property type="component" value="Unassembled WGS sequence"/>
</dbReference>
<dbReference type="EMBL" id="JANAVB010017813">
    <property type="protein sequence ID" value="KAJ6830148.1"/>
    <property type="molecule type" value="Genomic_DNA"/>
</dbReference>
<name>A0AAX6GPI0_IRIPA</name>
<sequence>MMTETIPSTGALVQTADVGERLGGAASSTMAPLEPLIREESSADMPEIRPQAQTEETPKDDASIELPHSEEPVKAAFSSTTAPQEQTIRVAEGRSSEPAPVAIPSVLAAATTPAATPKEVAETPNTSTTNRLVINSYVNAFYSILKPMVENENTPFSKVRKSVKYLINGIRDHGDEAQAVYLEHILNELEEMKTAIKNLSSGDIDSLIEERYQNLAQEAEQKRKDFEAFLSTFAKYSADMETQIEESSSKLETHEVEISETDEEILKIKEEIAKLQAQLALVEQQKEEKIILSKETAEYLAELKHQKELSTKAHNKELNVRTADLQSFDLESARNQIRQRILNSRNERITTLKMRVAELSTNPSG</sequence>
<protein>
    <submittedName>
        <fullName evidence="3">Myosin-11</fullName>
    </submittedName>
</protein>
<feature type="region of interest" description="Disordered" evidence="2">
    <location>
        <begin position="23"/>
        <end position="85"/>
    </location>
</feature>
<reference evidence="3" key="1">
    <citation type="journal article" date="2023" name="GigaByte">
        <title>Genome assembly of the bearded iris, Iris pallida Lam.</title>
        <authorList>
            <person name="Bruccoleri R.E."/>
            <person name="Oakeley E.J."/>
            <person name="Faust A.M.E."/>
            <person name="Altorfer M."/>
            <person name="Dessus-Babus S."/>
            <person name="Burckhardt D."/>
            <person name="Oertli M."/>
            <person name="Naumann U."/>
            <person name="Petersen F."/>
            <person name="Wong J."/>
        </authorList>
    </citation>
    <scope>NUCLEOTIDE SEQUENCE</scope>
    <source>
        <strain evidence="3">GSM-AAB239-AS_SAM_17_03QT</strain>
    </source>
</reference>
<reference evidence="3" key="2">
    <citation type="submission" date="2023-04" db="EMBL/GenBank/DDBJ databases">
        <authorList>
            <person name="Bruccoleri R.E."/>
            <person name="Oakeley E.J."/>
            <person name="Faust A.-M."/>
            <person name="Dessus-Babus S."/>
            <person name="Altorfer M."/>
            <person name="Burckhardt D."/>
            <person name="Oertli M."/>
            <person name="Naumann U."/>
            <person name="Petersen F."/>
            <person name="Wong J."/>
        </authorList>
    </citation>
    <scope>NUCLEOTIDE SEQUENCE</scope>
    <source>
        <strain evidence="3">GSM-AAB239-AS_SAM_17_03QT</strain>
        <tissue evidence="3">Leaf</tissue>
    </source>
</reference>
<keyword evidence="4" id="KW-1185">Reference proteome</keyword>
<comment type="caution">
    <text evidence="3">The sequence shown here is derived from an EMBL/GenBank/DDBJ whole genome shotgun (WGS) entry which is preliminary data.</text>
</comment>
<accession>A0AAX6GPI0</accession>